<reference evidence="3 4" key="1">
    <citation type="journal article" date="2008" name="Nature">
        <title>The genome of Laccaria bicolor provides insights into mycorrhizal symbiosis.</title>
        <authorList>
            <person name="Martin F."/>
            <person name="Aerts A."/>
            <person name="Ahren D."/>
            <person name="Brun A."/>
            <person name="Danchin E.G.J."/>
            <person name="Duchaussoy F."/>
            <person name="Gibon J."/>
            <person name="Kohler A."/>
            <person name="Lindquist E."/>
            <person name="Pereda V."/>
            <person name="Salamov A."/>
            <person name="Shapiro H.J."/>
            <person name="Wuyts J."/>
            <person name="Blaudez D."/>
            <person name="Buee M."/>
            <person name="Brokstein P."/>
            <person name="Canbaeck B."/>
            <person name="Cohen D."/>
            <person name="Courty P.E."/>
            <person name="Coutinho P.M."/>
            <person name="Delaruelle C."/>
            <person name="Detter J.C."/>
            <person name="Deveau A."/>
            <person name="DiFazio S."/>
            <person name="Duplessis S."/>
            <person name="Fraissinet-Tachet L."/>
            <person name="Lucic E."/>
            <person name="Frey-Klett P."/>
            <person name="Fourrey C."/>
            <person name="Feussner I."/>
            <person name="Gay G."/>
            <person name="Grimwood J."/>
            <person name="Hoegger P.J."/>
            <person name="Jain P."/>
            <person name="Kilaru S."/>
            <person name="Labbe J."/>
            <person name="Lin Y.C."/>
            <person name="Legue V."/>
            <person name="Le Tacon F."/>
            <person name="Marmeisse R."/>
            <person name="Melayah D."/>
            <person name="Montanini B."/>
            <person name="Muratet M."/>
            <person name="Nehls U."/>
            <person name="Niculita-Hirzel H."/>
            <person name="Oudot-Le Secq M.P."/>
            <person name="Peter M."/>
            <person name="Quesneville H."/>
            <person name="Rajashekar B."/>
            <person name="Reich M."/>
            <person name="Rouhier N."/>
            <person name="Schmutz J."/>
            <person name="Yin T."/>
            <person name="Chalot M."/>
            <person name="Henrissat B."/>
            <person name="Kuees U."/>
            <person name="Lucas S."/>
            <person name="Van de Peer Y."/>
            <person name="Podila G.K."/>
            <person name="Polle A."/>
            <person name="Pukkila P.J."/>
            <person name="Richardson P.M."/>
            <person name="Rouze P."/>
            <person name="Sanders I.R."/>
            <person name="Stajich J.E."/>
            <person name="Tunlid A."/>
            <person name="Tuskan G."/>
            <person name="Grigoriev I.V."/>
        </authorList>
    </citation>
    <scope>NUCLEOTIDE SEQUENCE [LARGE SCALE GENOMIC DNA]</scope>
    <source>
        <strain evidence="4">S238N-H82 / ATCC MYA-4686</strain>
    </source>
</reference>
<accession>B0D371</accession>
<feature type="region of interest" description="Disordered" evidence="1">
    <location>
        <begin position="1"/>
        <end position="73"/>
    </location>
</feature>
<dbReference type="InParanoid" id="B0D371"/>
<dbReference type="KEGG" id="lbc:LACBIDRAFT_293360"/>
<dbReference type="SUPFAM" id="SSF81383">
    <property type="entry name" value="F-box domain"/>
    <property type="match status" value="1"/>
</dbReference>
<protein>
    <submittedName>
        <fullName evidence="3">Predicted protein</fullName>
    </submittedName>
</protein>
<dbReference type="OrthoDB" id="2322499at2759"/>
<dbReference type="AlphaFoldDB" id="B0D371"/>
<sequence>MLESVRSDEGTSEYVHEKGGSDEMDVDSQDVAYPESDDELPAKTLKPTQSRKRKIPVDESFNPKADEHRAKKVRGKRGLLRQLTEMPLDILFEIFGQLNPLDVLNLARTTKALRGILMQRSAVSVWKQACANISGFPPCPEDLTEPQFINLAFGKQCHFCLSSTGTQVISWEERVRTCLKCIDKHFTSSNHGYVYIHGVPEKVATCIPVTRVTKASGRRPRLFIYRCDETIDRFKEEYSARKDDTQAVTEWISTKEKERVARLEHVKLCEKWVSEQNEDRLREVEVARNRRKDLIIEKLSELGWGDEIAKGQNRKRLSEHSLVTQKKELTDRVWNNIKDQLVAFMGALKVARSREDRKAMLKKRQHLIKQVRSDYVATCAVNEVIPPASDFYLFPPLRHIVEDTPVEVEVTLETFHEVMNLIPDFIAVWKVQTCEKLRGMIAEANKKDEPQVDTPVTPQPDVNLATAVFRCSKYECNLSRPLFYPAVLMHACASEYTYIHAIEDDDEDLVDFSTNCRLRPWNGGKVISFFTAASQTAAELVELCGRDRKTTTTQEMDCANPIFECEHCRSERQGRLMMTWRRGLTHTHFAGPAGLKLTLPDEETQAKVRLRMAEEVDRKRARSCDRSLCCVHCHLTGDSVSLKKHMAETHQKTQMTSSDVVLYIDADHEPDNYYLWTPVYV</sequence>
<gene>
    <name evidence="3" type="ORF">LACBIDRAFT_293360</name>
</gene>
<feature type="compositionally biased region" description="Basic and acidic residues" evidence="1">
    <location>
        <begin position="1"/>
        <end position="21"/>
    </location>
</feature>
<dbReference type="EMBL" id="DS547096">
    <property type="protein sequence ID" value="EDR11229.1"/>
    <property type="molecule type" value="Genomic_DNA"/>
</dbReference>
<keyword evidence="4" id="KW-1185">Reference proteome</keyword>
<dbReference type="InterPro" id="IPR036047">
    <property type="entry name" value="F-box-like_dom_sf"/>
</dbReference>
<feature type="domain" description="F-box" evidence="2">
    <location>
        <begin position="80"/>
        <end position="129"/>
    </location>
</feature>
<evidence type="ECO:0000313" key="4">
    <source>
        <dbReference type="Proteomes" id="UP000001194"/>
    </source>
</evidence>
<dbReference type="InterPro" id="IPR001810">
    <property type="entry name" value="F-box_dom"/>
</dbReference>
<dbReference type="PROSITE" id="PS50181">
    <property type="entry name" value="FBOX"/>
    <property type="match status" value="1"/>
</dbReference>
<organism evidence="4">
    <name type="scientific">Laccaria bicolor (strain S238N-H82 / ATCC MYA-4686)</name>
    <name type="common">Bicoloured deceiver</name>
    <name type="synonym">Laccaria laccata var. bicolor</name>
    <dbReference type="NCBI Taxonomy" id="486041"/>
    <lineage>
        <taxon>Eukaryota</taxon>
        <taxon>Fungi</taxon>
        <taxon>Dikarya</taxon>
        <taxon>Basidiomycota</taxon>
        <taxon>Agaricomycotina</taxon>
        <taxon>Agaricomycetes</taxon>
        <taxon>Agaricomycetidae</taxon>
        <taxon>Agaricales</taxon>
        <taxon>Agaricineae</taxon>
        <taxon>Hydnangiaceae</taxon>
        <taxon>Laccaria</taxon>
    </lineage>
</organism>
<dbReference type="RefSeq" id="XP_001878530.1">
    <property type="nucleotide sequence ID" value="XM_001878495.1"/>
</dbReference>
<name>B0D371_LACBS</name>
<dbReference type="HOGENOM" id="CLU_010790_2_1_1"/>
<dbReference type="Pfam" id="PF00646">
    <property type="entry name" value="F-box"/>
    <property type="match status" value="1"/>
</dbReference>
<dbReference type="CDD" id="cd09917">
    <property type="entry name" value="F-box_SF"/>
    <property type="match status" value="1"/>
</dbReference>
<evidence type="ECO:0000313" key="3">
    <source>
        <dbReference type="EMBL" id="EDR11229.1"/>
    </source>
</evidence>
<proteinExistence type="predicted"/>
<dbReference type="GeneID" id="6074201"/>
<evidence type="ECO:0000256" key="1">
    <source>
        <dbReference type="SAM" id="MobiDB-lite"/>
    </source>
</evidence>
<evidence type="ECO:0000259" key="2">
    <source>
        <dbReference type="PROSITE" id="PS50181"/>
    </source>
</evidence>
<dbReference type="Proteomes" id="UP000001194">
    <property type="component" value="Unassembled WGS sequence"/>
</dbReference>